<evidence type="ECO:0000256" key="3">
    <source>
        <dbReference type="ARBA" id="ARBA00022448"/>
    </source>
</evidence>
<evidence type="ECO:0000256" key="5">
    <source>
        <dbReference type="ARBA" id="ARBA00022692"/>
    </source>
</evidence>
<dbReference type="GO" id="GO:0005886">
    <property type="term" value="C:plasma membrane"/>
    <property type="evidence" value="ECO:0007669"/>
    <property type="project" value="UniProtKB-SubCell"/>
</dbReference>
<evidence type="ECO:0000256" key="7">
    <source>
        <dbReference type="ARBA" id="ARBA00023136"/>
    </source>
</evidence>
<comment type="similarity">
    <text evidence="2">Belongs to the AzlC family.</text>
</comment>
<dbReference type="InParanoid" id="A0A423Q0B9"/>
<sequence length="235" mass="24059">MRSSYDSSVATVGAVLWRQVAPICLAYALVGISFGAITVSAGIPGWVAPAMSAAVFAGSAQFAAIGIVMGGGGLVAAILAGLVINARMLAYGIAVADATGRHRWHRFFGAHLITDVNTALVLGVSDPCRRRRLFWGAGGLIFVCWNMAVLAGVMLGDHLGDVHALGLDAVLPTILLALVADALHGARVRAAVGAGALASLVGLAVLPPGWPVLASLLGCVVLVWPCRRPGWQGQP</sequence>
<evidence type="ECO:0000256" key="1">
    <source>
        <dbReference type="ARBA" id="ARBA00004651"/>
    </source>
</evidence>
<keyword evidence="7 8" id="KW-0472">Membrane</keyword>
<protein>
    <submittedName>
        <fullName evidence="9">Branched-chain amino acid permease</fullName>
    </submittedName>
</protein>
<evidence type="ECO:0000256" key="2">
    <source>
        <dbReference type="ARBA" id="ARBA00010735"/>
    </source>
</evidence>
<accession>A0A423Q0B9</accession>
<gene>
    <name evidence="9" type="ORF">SAJA_03200</name>
</gene>
<keyword evidence="4" id="KW-1003">Cell membrane</keyword>
<feature type="transmembrane region" description="Helical" evidence="8">
    <location>
        <begin position="195"/>
        <end position="224"/>
    </location>
</feature>
<name>A0A423Q0B9_9GAMM</name>
<dbReference type="Pfam" id="PF03591">
    <property type="entry name" value="AzlC"/>
    <property type="match status" value="1"/>
</dbReference>
<keyword evidence="6 8" id="KW-1133">Transmembrane helix</keyword>
<evidence type="ECO:0000313" key="9">
    <source>
        <dbReference type="EMBL" id="ROO31322.1"/>
    </source>
</evidence>
<dbReference type="InterPro" id="IPR011606">
    <property type="entry name" value="Brnchd-chn_aa_trnsp_permease"/>
</dbReference>
<dbReference type="PANTHER" id="PTHR34979">
    <property type="entry name" value="INNER MEMBRANE PROTEIN YGAZ"/>
    <property type="match status" value="1"/>
</dbReference>
<keyword evidence="3" id="KW-0813">Transport</keyword>
<comment type="subcellular location">
    <subcellularLocation>
        <location evidence="1">Cell membrane</location>
        <topology evidence="1">Multi-pass membrane protein</topology>
    </subcellularLocation>
</comment>
<dbReference type="PANTHER" id="PTHR34979:SF1">
    <property type="entry name" value="INNER MEMBRANE PROTEIN YGAZ"/>
    <property type="match status" value="1"/>
</dbReference>
<feature type="transmembrane region" description="Helical" evidence="8">
    <location>
        <begin position="133"/>
        <end position="156"/>
    </location>
</feature>
<dbReference type="AlphaFoldDB" id="A0A423Q0B9"/>
<keyword evidence="10" id="KW-1185">Reference proteome</keyword>
<proteinExistence type="inferred from homology"/>
<dbReference type="OrthoDB" id="5195391at2"/>
<comment type="caution">
    <text evidence="9">The sequence shown here is derived from an EMBL/GenBank/DDBJ whole genome shotgun (WGS) entry which is preliminary data.</text>
</comment>
<reference evidence="9 10" key="1">
    <citation type="submission" date="2013-10" db="EMBL/GenBank/DDBJ databases">
        <title>Salinisphaera japonica YTM-1 Genome Sequencing.</title>
        <authorList>
            <person name="Lai Q."/>
            <person name="Li C."/>
            <person name="Shao Z."/>
        </authorList>
    </citation>
    <scope>NUCLEOTIDE SEQUENCE [LARGE SCALE GENOMIC DNA]</scope>
    <source>
        <strain evidence="9 10">YTM-1</strain>
    </source>
</reference>
<dbReference type="GO" id="GO:1903785">
    <property type="term" value="P:L-valine transmembrane transport"/>
    <property type="evidence" value="ECO:0007669"/>
    <property type="project" value="TreeGrafter"/>
</dbReference>
<evidence type="ECO:0000256" key="6">
    <source>
        <dbReference type="ARBA" id="ARBA00022989"/>
    </source>
</evidence>
<feature type="transmembrane region" description="Helical" evidence="8">
    <location>
        <begin position="20"/>
        <end position="39"/>
    </location>
</feature>
<evidence type="ECO:0000256" key="4">
    <source>
        <dbReference type="ARBA" id="ARBA00022475"/>
    </source>
</evidence>
<evidence type="ECO:0000256" key="8">
    <source>
        <dbReference type="SAM" id="Phobius"/>
    </source>
</evidence>
<dbReference type="Proteomes" id="UP000285310">
    <property type="component" value="Unassembled WGS sequence"/>
</dbReference>
<dbReference type="RefSeq" id="WP_123657197.1">
    <property type="nucleotide sequence ID" value="NZ_AYKG01000006.1"/>
</dbReference>
<dbReference type="EMBL" id="AYKG01000006">
    <property type="protein sequence ID" value="ROO31322.1"/>
    <property type="molecule type" value="Genomic_DNA"/>
</dbReference>
<evidence type="ECO:0000313" key="10">
    <source>
        <dbReference type="Proteomes" id="UP000285310"/>
    </source>
</evidence>
<keyword evidence="5 8" id="KW-0812">Transmembrane</keyword>
<organism evidence="9 10">
    <name type="scientific">Salinisphaera japonica YTM-1</name>
    <dbReference type="NCBI Taxonomy" id="1209778"/>
    <lineage>
        <taxon>Bacteria</taxon>
        <taxon>Pseudomonadati</taxon>
        <taxon>Pseudomonadota</taxon>
        <taxon>Gammaproteobacteria</taxon>
        <taxon>Salinisphaerales</taxon>
        <taxon>Salinisphaeraceae</taxon>
        <taxon>Salinisphaera</taxon>
    </lineage>
</organism>